<sequence>MPKEDMTANLSHLILLYKHRAIHPLFSIAPVKPCPDKRTRPSRLQVWLQHRRPENQWPGMKNELPDGLVKGSYSYVDPMGKLQVIHYESHQNVASKPPMVRRHHPEKCVMIMYKNSH</sequence>
<reference evidence="1 2" key="1">
    <citation type="submission" date="2021-06" db="EMBL/GenBank/DDBJ databases">
        <title>Caerostris extrusa draft genome.</title>
        <authorList>
            <person name="Kono N."/>
            <person name="Arakawa K."/>
        </authorList>
    </citation>
    <scope>NUCLEOTIDE SEQUENCE [LARGE SCALE GENOMIC DNA]</scope>
</reference>
<comment type="caution">
    <text evidence="1">The sequence shown here is derived from an EMBL/GenBank/DDBJ whole genome shotgun (WGS) entry which is preliminary data.</text>
</comment>
<dbReference type="AlphaFoldDB" id="A0AAV4R0Q0"/>
<proteinExistence type="predicted"/>
<evidence type="ECO:0000313" key="2">
    <source>
        <dbReference type="Proteomes" id="UP001054945"/>
    </source>
</evidence>
<gene>
    <name evidence="1" type="ORF">CEXT_581731</name>
</gene>
<keyword evidence="2" id="KW-1185">Reference proteome</keyword>
<accession>A0AAV4R0Q0</accession>
<dbReference type="EMBL" id="BPLR01007294">
    <property type="protein sequence ID" value="GIY15863.1"/>
    <property type="molecule type" value="Genomic_DNA"/>
</dbReference>
<dbReference type="Proteomes" id="UP001054945">
    <property type="component" value="Unassembled WGS sequence"/>
</dbReference>
<protein>
    <submittedName>
        <fullName evidence="1">Uncharacterized protein</fullName>
    </submittedName>
</protein>
<organism evidence="1 2">
    <name type="scientific">Caerostris extrusa</name>
    <name type="common">Bark spider</name>
    <name type="synonym">Caerostris bankana</name>
    <dbReference type="NCBI Taxonomy" id="172846"/>
    <lineage>
        <taxon>Eukaryota</taxon>
        <taxon>Metazoa</taxon>
        <taxon>Ecdysozoa</taxon>
        <taxon>Arthropoda</taxon>
        <taxon>Chelicerata</taxon>
        <taxon>Arachnida</taxon>
        <taxon>Araneae</taxon>
        <taxon>Araneomorphae</taxon>
        <taxon>Entelegynae</taxon>
        <taxon>Araneoidea</taxon>
        <taxon>Araneidae</taxon>
        <taxon>Caerostris</taxon>
    </lineage>
</organism>
<evidence type="ECO:0000313" key="1">
    <source>
        <dbReference type="EMBL" id="GIY15863.1"/>
    </source>
</evidence>
<name>A0AAV4R0Q0_CAEEX</name>